<dbReference type="SUPFAM" id="SSF51735">
    <property type="entry name" value="NAD(P)-binding Rossmann-fold domains"/>
    <property type="match status" value="1"/>
</dbReference>
<evidence type="ECO:0000313" key="2">
    <source>
        <dbReference type="EMBL" id="SVD63039.1"/>
    </source>
</evidence>
<dbReference type="InterPro" id="IPR020904">
    <property type="entry name" value="Sc_DH/Rdtase_CS"/>
</dbReference>
<protein>
    <recommendedName>
        <fullName evidence="3">Short-chain dehydrogenase</fullName>
    </recommendedName>
</protein>
<dbReference type="GO" id="GO:0016616">
    <property type="term" value="F:oxidoreductase activity, acting on the CH-OH group of donors, NAD or NADP as acceptor"/>
    <property type="evidence" value="ECO:0007669"/>
    <property type="project" value="TreeGrafter"/>
</dbReference>
<dbReference type="EMBL" id="UINC01162988">
    <property type="protein sequence ID" value="SVD63039.1"/>
    <property type="molecule type" value="Genomic_DNA"/>
</dbReference>
<proteinExistence type="inferred from homology"/>
<dbReference type="PRINTS" id="PR00081">
    <property type="entry name" value="GDHRDH"/>
</dbReference>
<organism evidence="2">
    <name type="scientific">marine metagenome</name>
    <dbReference type="NCBI Taxonomy" id="408172"/>
    <lineage>
        <taxon>unclassified sequences</taxon>
        <taxon>metagenomes</taxon>
        <taxon>ecological metagenomes</taxon>
    </lineage>
</organism>
<accession>A0A382WWM7</accession>
<reference evidence="2" key="1">
    <citation type="submission" date="2018-05" db="EMBL/GenBank/DDBJ databases">
        <authorList>
            <person name="Lanie J.A."/>
            <person name="Ng W.-L."/>
            <person name="Kazmierczak K.M."/>
            <person name="Andrzejewski T.M."/>
            <person name="Davidsen T.M."/>
            <person name="Wayne K.J."/>
            <person name="Tettelin H."/>
            <person name="Glass J.I."/>
            <person name="Rusch D."/>
            <person name="Podicherti R."/>
            <person name="Tsui H.-C.T."/>
            <person name="Winkler M.E."/>
        </authorList>
    </citation>
    <scope>NUCLEOTIDE SEQUENCE</scope>
</reference>
<dbReference type="PANTHER" id="PTHR42760">
    <property type="entry name" value="SHORT-CHAIN DEHYDROGENASES/REDUCTASES FAMILY MEMBER"/>
    <property type="match status" value="1"/>
</dbReference>
<sequence>TGGGGHIGGAVVQAFLGLGSRVAVVDLDAGEQSDDQRLDLTVDLSDLDAAADVPSAVVDHFGRLDVIVAAAAVVSHGGAYDTGWNVPFEKQEADLWSSALNVNVTSTFALVQAAAAPLAVHGVGSIVLVSSQYGFLAPQTAMYEGTGLQNVAGYAVSKAGLTQLARWLSTTLAPDVRVNSVSPGGIARDQPDAFVSQYEARTPLGRMGKEIDIVGPVLFLASDLSRYVTGHDLVVDGGFSAW</sequence>
<evidence type="ECO:0008006" key="3">
    <source>
        <dbReference type="Google" id="ProtNLM"/>
    </source>
</evidence>
<dbReference type="Pfam" id="PF13561">
    <property type="entry name" value="adh_short_C2"/>
    <property type="match status" value="1"/>
</dbReference>
<dbReference type="Gene3D" id="3.40.50.720">
    <property type="entry name" value="NAD(P)-binding Rossmann-like Domain"/>
    <property type="match status" value="1"/>
</dbReference>
<feature type="non-terminal residue" evidence="2">
    <location>
        <position position="1"/>
    </location>
</feature>
<comment type="similarity">
    <text evidence="1">Belongs to the short-chain dehydrogenases/reductases (SDR) family.</text>
</comment>
<name>A0A382WWM7_9ZZZZ</name>
<evidence type="ECO:0000256" key="1">
    <source>
        <dbReference type="ARBA" id="ARBA00006484"/>
    </source>
</evidence>
<dbReference type="AlphaFoldDB" id="A0A382WWM7"/>
<dbReference type="InterPro" id="IPR036291">
    <property type="entry name" value="NAD(P)-bd_dom_sf"/>
</dbReference>
<dbReference type="InterPro" id="IPR002347">
    <property type="entry name" value="SDR_fam"/>
</dbReference>
<dbReference type="PROSITE" id="PS00061">
    <property type="entry name" value="ADH_SHORT"/>
    <property type="match status" value="1"/>
</dbReference>
<gene>
    <name evidence="2" type="ORF">METZ01_LOCUS415893</name>
</gene>